<protein>
    <recommendedName>
        <fullName evidence="5">Senescence regulator</fullName>
    </recommendedName>
</protein>
<feature type="compositionally biased region" description="Low complexity" evidence="2">
    <location>
        <begin position="42"/>
        <end position="52"/>
    </location>
</feature>
<dbReference type="OrthoDB" id="672058at2759"/>
<dbReference type="PANTHER" id="PTHR33083:SF49">
    <property type="entry name" value="SENESCENCE REGULATOR"/>
    <property type="match status" value="1"/>
</dbReference>
<dbReference type="Proteomes" id="UP001141806">
    <property type="component" value="Unassembled WGS sequence"/>
</dbReference>
<evidence type="ECO:0000256" key="1">
    <source>
        <dbReference type="ARBA" id="ARBA00034773"/>
    </source>
</evidence>
<proteinExistence type="inferred from homology"/>
<dbReference type="EMBL" id="JAMYWD010000003">
    <property type="protein sequence ID" value="KAJ4975175.1"/>
    <property type="molecule type" value="Genomic_DNA"/>
</dbReference>
<evidence type="ECO:0000313" key="3">
    <source>
        <dbReference type="EMBL" id="KAJ4975175.1"/>
    </source>
</evidence>
<dbReference type="Pfam" id="PF04520">
    <property type="entry name" value="Senescence_reg"/>
    <property type="match status" value="1"/>
</dbReference>
<gene>
    <name evidence="3" type="ORF">NE237_000281</name>
</gene>
<reference evidence="3" key="1">
    <citation type="journal article" date="2023" name="Plant J.">
        <title>The genome of the king protea, Protea cynaroides.</title>
        <authorList>
            <person name="Chang J."/>
            <person name="Duong T.A."/>
            <person name="Schoeman C."/>
            <person name="Ma X."/>
            <person name="Roodt D."/>
            <person name="Barker N."/>
            <person name="Li Z."/>
            <person name="Van de Peer Y."/>
            <person name="Mizrachi E."/>
        </authorList>
    </citation>
    <scope>NUCLEOTIDE SEQUENCE</scope>
    <source>
        <tissue evidence="3">Young leaves</tissue>
    </source>
</reference>
<dbReference type="AlphaFoldDB" id="A0A9Q0QX03"/>
<feature type="compositionally biased region" description="Low complexity" evidence="2">
    <location>
        <begin position="75"/>
        <end position="89"/>
    </location>
</feature>
<keyword evidence="4" id="KW-1185">Reference proteome</keyword>
<evidence type="ECO:0008006" key="5">
    <source>
        <dbReference type="Google" id="ProtNLM"/>
    </source>
</evidence>
<evidence type="ECO:0000313" key="4">
    <source>
        <dbReference type="Proteomes" id="UP001141806"/>
    </source>
</evidence>
<dbReference type="GO" id="GO:0010150">
    <property type="term" value="P:leaf senescence"/>
    <property type="evidence" value="ECO:0007669"/>
    <property type="project" value="UniProtKB-ARBA"/>
</dbReference>
<name>A0A9Q0QX03_9MAGN</name>
<comment type="similarity">
    <text evidence="1">Belongs to the senescence regulator S40 family.</text>
</comment>
<feature type="region of interest" description="Disordered" evidence="2">
    <location>
        <begin position="42"/>
        <end position="106"/>
    </location>
</feature>
<comment type="caution">
    <text evidence="3">The sequence shown here is derived from an EMBL/GenBank/DDBJ whole genome shotgun (WGS) entry which is preliminary data.</text>
</comment>
<dbReference type="PANTHER" id="PTHR33083">
    <property type="entry name" value="EXPRESSED PROTEIN"/>
    <property type="match status" value="1"/>
</dbReference>
<dbReference type="InterPro" id="IPR007608">
    <property type="entry name" value="Senescence_reg_S40"/>
</dbReference>
<organism evidence="3 4">
    <name type="scientific">Protea cynaroides</name>
    <dbReference type="NCBI Taxonomy" id="273540"/>
    <lineage>
        <taxon>Eukaryota</taxon>
        <taxon>Viridiplantae</taxon>
        <taxon>Streptophyta</taxon>
        <taxon>Embryophyta</taxon>
        <taxon>Tracheophyta</taxon>
        <taxon>Spermatophyta</taxon>
        <taxon>Magnoliopsida</taxon>
        <taxon>Proteales</taxon>
        <taxon>Proteaceae</taxon>
        <taxon>Protea</taxon>
    </lineage>
</organism>
<evidence type="ECO:0000256" key="2">
    <source>
        <dbReference type="SAM" id="MobiDB-lite"/>
    </source>
</evidence>
<sequence>MAEEFQESDVIWSEESYCKEDRLLRSVFQDDNFDPAVMMLTNNSASAQQNSRQSRRKSKESSSQYHSFPVNIPCNSKGNSNNRSSNNDNTFLHYSDSNESDDELEDSELVPPHLMIAGRYGRQMAFSVCTGNGRTLKGRDLSKVRNSILRLTGFLET</sequence>
<accession>A0A9Q0QX03</accession>